<dbReference type="InterPro" id="IPR018114">
    <property type="entry name" value="TRYPSIN_HIS"/>
</dbReference>
<evidence type="ECO:0000259" key="11">
    <source>
        <dbReference type="PROSITE" id="PS50240"/>
    </source>
</evidence>
<dbReference type="SMART" id="SM00020">
    <property type="entry name" value="Tryp_SPc"/>
    <property type="match status" value="1"/>
</dbReference>
<proteinExistence type="predicted"/>
<dbReference type="GO" id="GO:0004252">
    <property type="term" value="F:serine-type endopeptidase activity"/>
    <property type="evidence" value="ECO:0007669"/>
    <property type="project" value="UniProtKB-EC"/>
</dbReference>
<gene>
    <name evidence="12" type="primary">Gzmb_3</name>
    <name evidence="12" type="ORF">GTO96_0014006</name>
</gene>
<evidence type="ECO:0000313" key="12">
    <source>
        <dbReference type="EMBL" id="KAG2457963.1"/>
    </source>
</evidence>
<keyword evidence="13" id="KW-1185">Reference proteome</keyword>
<dbReference type="GO" id="GO:0006508">
    <property type="term" value="P:proteolysis"/>
    <property type="evidence" value="ECO:0007669"/>
    <property type="project" value="UniProtKB-KW"/>
</dbReference>
<comment type="catalytic activity">
    <reaction evidence="8">
        <text>Preferential cleavage: Arg-|-Xaa, Lys-|-Xaa.</text>
        <dbReference type="EC" id="3.4.21.4"/>
    </reaction>
</comment>
<keyword evidence="4 10" id="KW-0378">Hydrolase</keyword>
<evidence type="ECO:0000256" key="9">
    <source>
        <dbReference type="ARBA" id="ARBA00038868"/>
    </source>
</evidence>
<dbReference type="FunFam" id="2.40.10.10:FF:000005">
    <property type="entry name" value="Serine protease 37"/>
    <property type="match status" value="1"/>
</dbReference>
<evidence type="ECO:0000256" key="2">
    <source>
        <dbReference type="ARBA" id="ARBA00022670"/>
    </source>
</evidence>
<evidence type="ECO:0000256" key="3">
    <source>
        <dbReference type="ARBA" id="ARBA00022729"/>
    </source>
</evidence>
<comment type="subcellular location">
    <subcellularLocation>
        <location evidence="1">Secreted</location>
        <location evidence="1">Extracellular space</location>
    </subcellularLocation>
</comment>
<evidence type="ECO:0000256" key="7">
    <source>
        <dbReference type="ARBA" id="ARBA00023157"/>
    </source>
</evidence>
<feature type="domain" description="Peptidase S1" evidence="11">
    <location>
        <begin position="58"/>
        <end position="278"/>
    </location>
</feature>
<evidence type="ECO:0000256" key="5">
    <source>
        <dbReference type="ARBA" id="ARBA00022825"/>
    </source>
</evidence>
<protein>
    <recommendedName>
        <fullName evidence="9">trypsin</fullName>
        <ecNumber evidence="9">3.4.21.4</ecNumber>
    </recommendedName>
</protein>
<evidence type="ECO:0000256" key="6">
    <source>
        <dbReference type="ARBA" id="ARBA00023145"/>
    </source>
</evidence>
<evidence type="ECO:0000256" key="1">
    <source>
        <dbReference type="ARBA" id="ARBA00004239"/>
    </source>
</evidence>
<reference evidence="12 13" key="1">
    <citation type="journal article" date="2021" name="Cell">
        <title>Tracing the genetic footprints of vertebrate landing in non-teleost ray-finned fishes.</title>
        <authorList>
            <person name="Bi X."/>
            <person name="Wang K."/>
            <person name="Yang L."/>
            <person name="Pan H."/>
            <person name="Jiang H."/>
            <person name="Wei Q."/>
            <person name="Fang M."/>
            <person name="Yu H."/>
            <person name="Zhu C."/>
            <person name="Cai Y."/>
            <person name="He Y."/>
            <person name="Gan X."/>
            <person name="Zeng H."/>
            <person name="Yu D."/>
            <person name="Zhu Y."/>
            <person name="Jiang H."/>
            <person name="Qiu Q."/>
            <person name="Yang H."/>
            <person name="Zhang Y.E."/>
            <person name="Wang W."/>
            <person name="Zhu M."/>
            <person name="He S."/>
            <person name="Zhang G."/>
        </authorList>
    </citation>
    <scope>NUCLEOTIDE SEQUENCE [LARGE SCALE GENOMIC DNA]</scope>
    <source>
        <strain evidence="12">Bchr_013</strain>
    </source>
</reference>
<keyword evidence="3" id="KW-0732">Signal</keyword>
<keyword evidence="7" id="KW-1015">Disulfide bond</keyword>
<accession>A0A8X8BHQ5</accession>
<dbReference type="EMBL" id="JAATIS010007308">
    <property type="protein sequence ID" value="KAG2457963.1"/>
    <property type="molecule type" value="Genomic_DNA"/>
</dbReference>
<name>A0A8X8BHQ5_POLSE</name>
<dbReference type="GO" id="GO:0005576">
    <property type="term" value="C:extracellular region"/>
    <property type="evidence" value="ECO:0007669"/>
    <property type="project" value="UniProtKB-SubCell"/>
</dbReference>
<keyword evidence="6" id="KW-0865">Zymogen</keyword>
<dbReference type="InterPro" id="IPR001314">
    <property type="entry name" value="Peptidase_S1A"/>
</dbReference>
<evidence type="ECO:0000256" key="4">
    <source>
        <dbReference type="ARBA" id="ARBA00022801"/>
    </source>
</evidence>
<dbReference type="EC" id="3.4.21.4" evidence="9"/>
<dbReference type="AlphaFoldDB" id="A0A8X8BHQ5"/>
<dbReference type="PROSITE" id="PS50240">
    <property type="entry name" value="TRYPSIN_DOM"/>
    <property type="match status" value="1"/>
</dbReference>
<dbReference type="Proteomes" id="UP000886611">
    <property type="component" value="Unassembled WGS sequence"/>
</dbReference>
<dbReference type="Pfam" id="PF00089">
    <property type="entry name" value="Trypsin"/>
    <property type="match status" value="1"/>
</dbReference>
<evidence type="ECO:0000313" key="13">
    <source>
        <dbReference type="Proteomes" id="UP000886611"/>
    </source>
</evidence>
<dbReference type="PANTHER" id="PTHR24271">
    <property type="entry name" value="KALLIKREIN-RELATED"/>
    <property type="match status" value="1"/>
</dbReference>
<dbReference type="CDD" id="cd00190">
    <property type="entry name" value="Tryp_SPc"/>
    <property type="match status" value="1"/>
</dbReference>
<dbReference type="InterPro" id="IPR043504">
    <property type="entry name" value="Peptidase_S1_PA_chymotrypsin"/>
</dbReference>
<dbReference type="InterPro" id="IPR009003">
    <property type="entry name" value="Peptidase_S1_PA"/>
</dbReference>
<dbReference type="InterPro" id="IPR033116">
    <property type="entry name" value="TRYPSIN_SER"/>
</dbReference>
<organism evidence="12 13">
    <name type="scientific">Polypterus senegalus</name>
    <name type="common">Senegal bichir</name>
    <dbReference type="NCBI Taxonomy" id="55291"/>
    <lineage>
        <taxon>Eukaryota</taxon>
        <taxon>Metazoa</taxon>
        <taxon>Chordata</taxon>
        <taxon>Craniata</taxon>
        <taxon>Vertebrata</taxon>
        <taxon>Euteleostomi</taxon>
        <taxon>Actinopterygii</taxon>
        <taxon>Polypteriformes</taxon>
        <taxon>Polypteridae</taxon>
        <taxon>Polypterus</taxon>
    </lineage>
</organism>
<evidence type="ECO:0000256" key="8">
    <source>
        <dbReference type="ARBA" id="ARBA00036320"/>
    </source>
</evidence>
<keyword evidence="2 10" id="KW-0645">Protease</keyword>
<dbReference type="PRINTS" id="PR00722">
    <property type="entry name" value="CHYMOTRYPSIN"/>
</dbReference>
<dbReference type="SUPFAM" id="SSF50494">
    <property type="entry name" value="Trypsin-like serine proteases"/>
    <property type="match status" value="1"/>
</dbReference>
<dbReference type="InterPro" id="IPR001254">
    <property type="entry name" value="Trypsin_dom"/>
</dbReference>
<dbReference type="PROSITE" id="PS00135">
    <property type="entry name" value="TRYPSIN_SER"/>
    <property type="match status" value="1"/>
</dbReference>
<keyword evidence="5 10" id="KW-0720">Serine protease</keyword>
<feature type="non-terminal residue" evidence="12">
    <location>
        <position position="1"/>
    </location>
</feature>
<sequence>MKQRILTSKQLGYQEPKLVSGQVYGGPRSESYKVCRDLEPVSVQGVHSTLISVSGSKIIDGYEATPHSRPYMVYLKYTKGNYMFSCGAFLITENVLLTAAHCIGERMTAILGSHNLNNYEASRQEIAVSRMIPHELYVPGVAQNDIMLLQLERKVMITPEVQPIKFSRDCADIWPGMPCSVAGWGLTFTGGPGSNVLREVDVTIQNICRSEQRFNLRRGTVFCARGPGIKGACSGDSGGPLVCRNRRNEPLAVGIVSFRDTNNVKILPVRMSTPISACFGLGFKGNCMVLLLSDLKMGHSVPMCPHLSPGNH</sequence>
<evidence type="ECO:0000256" key="10">
    <source>
        <dbReference type="RuleBase" id="RU363034"/>
    </source>
</evidence>
<comment type="caution">
    <text evidence="12">The sequence shown here is derived from an EMBL/GenBank/DDBJ whole genome shotgun (WGS) entry which is preliminary data.</text>
</comment>
<dbReference type="Gene3D" id="2.40.10.10">
    <property type="entry name" value="Trypsin-like serine proteases"/>
    <property type="match status" value="2"/>
</dbReference>
<feature type="non-terminal residue" evidence="12">
    <location>
        <position position="312"/>
    </location>
</feature>
<dbReference type="PROSITE" id="PS00134">
    <property type="entry name" value="TRYPSIN_HIS"/>
    <property type="match status" value="1"/>
</dbReference>
<dbReference type="PANTHER" id="PTHR24271:SF81">
    <property type="entry name" value="GRANZYME B"/>
    <property type="match status" value="1"/>
</dbReference>